<keyword evidence="2" id="KW-1185">Reference proteome</keyword>
<dbReference type="HOGENOM" id="CLU_1465204_0_0_3"/>
<reference evidence="1 2" key="1">
    <citation type="journal article" date="2008" name="Proc. Natl. Acad. Sci. U.S.A.">
        <title>Niche adaptation and genome expansion in the chlorophyll d-producing cyanobacterium Acaryochloris marina.</title>
        <authorList>
            <person name="Swingley W.D."/>
            <person name="Chen M."/>
            <person name="Cheung P.C."/>
            <person name="Conrad A.L."/>
            <person name="Dejesa L.C."/>
            <person name="Hao J."/>
            <person name="Honchak B.M."/>
            <person name="Karbach L.E."/>
            <person name="Kurdoglu A."/>
            <person name="Lahiri S."/>
            <person name="Mastrian S.D."/>
            <person name="Miyashita H."/>
            <person name="Page L."/>
            <person name="Ramakrishna P."/>
            <person name="Satoh S."/>
            <person name="Sattley W.M."/>
            <person name="Shimada Y."/>
            <person name="Taylor H.L."/>
            <person name="Tomo T."/>
            <person name="Tsuchiya T."/>
            <person name="Wang Z.T."/>
            <person name="Raymond J."/>
            <person name="Mimuro M."/>
            <person name="Blankenship R.E."/>
            <person name="Touchman J.W."/>
        </authorList>
    </citation>
    <scope>NUCLEOTIDE SEQUENCE [LARGE SCALE GENOMIC DNA]</scope>
    <source>
        <strain evidence="2">MBIC 11017</strain>
    </source>
</reference>
<evidence type="ECO:0000313" key="1">
    <source>
        <dbReference type="EMBL" id="ABW30383.1"/>
    </source>
</evidence>
<proteinExistence type="predicted"/>
<dbReference type="AlphaFoldDB" id="B0CCU1"/>
<gene>
    <name evidence="1" type="ordered locus">AM1_5427</name>
</gene>
<dbReference type="Proteomes" id="UP000000268">
    <property type="component" value="Chromosome"/>
</dbReference>
<organism evidence="1 2">
    <name type="scientific">Acaryochloris marina (strain MBIC 11017)</name>
    <dbReference type="NCBI Taxonomy" id="329726"/>
    <lineage>
        <taxon>Bacteria</taxon>
        <taxon>Bacillati</taxon>
        <taxon>Cyanobacteriota</taxon>
        <taxon>Cyanophyceae</taxon>
        <taxon>Acaryochloridales</taxon>
        <taxon>Acaryochloridaceae</taxon>
        <taxon>Acaryochloris</taxon>
    </lineage>
</organism>
<sequence length="184" mass="21032">MSSCKEITQIQTQNKYLNATLKPGVGFGDINLRSTSLREITAQLGRNYKRKVRGLTEHKCEDGVCTSGRLEIITLNYKSQGLQFMFEQRVNQLKREGALPLKEIRVNCIKDKCPYKGKTEQGIGLGDTRKQIKEAYGNPKRSPTNTWQWSYPKKGISFEIDKKYGDPVQDSDRIKTIVISKDLR</sequence>
<protein>
    <submittedName>
        <fullName evidence="1">Uncharacterized protein</fullName>
    </submittedName>
</protein>
<dbReference type="EMBL" id="CP000828">
    <property type="protein sequence ID" value="ABW30383.1"/>
    <property type="molecule type" value="Genomic_DNA"/>
</dbReference>
<dbReference type="RefSeq" id="WP_012165623.1">
    <property type="nucleotide sequence ID" value="NC_009925.1"/>
</dbReference>
<accession>B0CCU1</accession>
<name>B0CCU1_ACAM1</name>
<dbReference type="KEGG" id="amr:AM1_5427"/>
<evidence type="ECO:0000313" key="2">
    <source>
        <dbReference type="Proteomes" id="UP000000268"/>
    </source>
</evidence>
<dbReference type="OrthoDB" id="9878303at2"/>